<evidence type="ECO:0000256" key="1">
    <source>
        <dbReference type="SAM" id="SignalP"/>
    </source>
</evidence>
<gene>
    <name evidence="2" type="ORF">E1A91_D04G169800v1</name>
</gene>
<feature type="chain" id="PRO_5022825549" evidence="1">
    <location>
        <begin position="28"/>
        <end position="55"/>
    </location>
</feature>
<dbReference type="EMBL" id="CM017652">
    <property type="protein sequence ID" value="TYI87917.1"/>
    <property type="molecule type" value="Genomic_DNA"/>
</dbReference>
<proteinExistence type="predicted"/>
<keyword evidence="3" id="KW-1185">Reference proteome</keyword>
<sequence>MRIRSSKFYIPSVILSLLLMRLRLRHSFPLFYDHALCNLQTFFFKKKNTFPKLSF</sequence>
<keyword evidence="1" id="KW-0732">Signal</keyword>
<organism evidence="2 3">
    <name type="scientific">Gossypium mustelinum</name>
    <name type="common">Cotton</name>
    <name type="synonym">Gossypium caicoense</name>
    <dbReference type="NCBI Taxonomy" id="34275"/>
    <lineage>
        <taxon>Eukaryota</taxon>
        <taxon>Viridiplantae</taxon>
        <taxon>Streptophyta</taxon>
        <taxon>Embryophyta</taxon>
        <taxon>Tracheophyta</taxon>
        <taxon>Spermatophyta</taxon>
        <taxon>Magnoliopsida</taxon>
        <taxon>eudicotyledons</taxon>
        <taxon>Gunneridae</taxon>
        <taxon>Pentapetalae</taxon>
        <taxon>rosids</taxon>
        <taxon>malvids</taxon>
        <taxon>Malvales</taxon>
        <taxon>Malvaceae</taxon>
        <taxon>Malvoideae</taxon>
        <taxon>Gossypium</taxon>
    </lineage>
</organism>
<name>A0A5D2VEY8_GOSMU</name>
<dbReference type="Proteomes" id="UP000323597">
    <property type="component" value="Chromosome D04"/>
</dbReference>
<protein>
    <submittedName>
        <fullName evidence="2">Uncharacterized protein</fullName>
    </submittedName>
</protein>
<evidence type="ECO:0000313" key="3">
    <source>
        <dbReference type="Proteomes" id="UP000323597"/>
    </source>
</evidence>
<dbReference type="AlphaFoldDB" id="A0A5D2VEY8"/>
<accession>A0A5D2VEY8</accession>
<reference evidence="2 3" key="1">
    <citation type="submission" date="2019-07" db="EMBL/GenBank/DDBJ databases">
        <title>WGS assembly of Gossypium mustelinum.</title>
        <authorList>
            <person name="Chen Z.J."/>
            <person name="Sreedasyam A."/>
            <person name="Ando A."/>
            <person name="Song Q."/>
            <person name="De L."/>
            <person name="Hulse-Kemp A."/>
            <person name="Ding M."/>
            <person name="Ye W."/>
            <person name="Kirkbride R."/>
            <person name="Jenkins J."/>
            <person name="Plott C."/>
            <person name="Lovell J."/>
            <person name="Lin Y.-M."/>
            <person name="Vaughn R."/>
            <person name="Liu B."/>
            <person name="Li W."/>
            <person name="Simpson S."/>
            <person name="Scheffler B."/>
            <person name="Saski C."/>
            <person name="Grover C."/>
            <person name="Hu G."/>
            <person name="Conover J."/>
            <person name="Carlson J."/>
            <person name="Shu S."/>
            <person name="Boston L."/>
            <person name="Williams M."/>
            <person name="Peterson D."/>
            <person name="Mcgee K."/>
            <person name="Jones D."/>
            <person name="Wendel J."/>
            <person name="Stelly D."/>
            <person name="Grimwood J."/>
            <person name="Schmutz J."/>
        </authorList>
    </citation>
    <scope>NUCLEOTIDE SEQUENCE [LARGE SCALE GENOMIC DNA]</scope>
    <source>
        <strain evidence="2">1408120.09</strain>
    </source>
</reference>
<evidence type="ECO:0000313" key="2">
    <source>
        <dbReference type="EMBL" id="TYI87917.1"/>
    </source>
</evidence>
<feature type="signal peptide" evidence="1">
    <location>
        <begin position="1"/>
        <end position="27"/>
    </location>
</feature>